<dbReference type="AlphaFoldDB" id="A0A6G1ERK9"/>
<keyword evidence="2" id="KW-1185">Reference proteome</keyword>
<name>A0A6G1ERK9_9ORYZ</name>
<dbReference type="OrthoDB" id="694461at2759"/>
<protein>
    <submittedName>
        <fullName evidence="1">Uncharacterized protein</fullName>
    </submittedName>
</protein>
<accession>A0A6G1ERK9</accession>
<evidence type="ECO:0000313" key="2">
    <source>
        <dbReference type="Proteomes" id="UP000479710"/>
    </source>
</evidence>
<reference evidence="1 2" key="1">
    <citation type="submission" date="2019-11" db="EMBL/GenBank/DDBJ databases">
        <title>Whole genome sequence of Oryza granulata.</title>
        <authorList>
            <person name="Li W."/>
        </authorList>
    </citation>
    <scope>NUCLEOTIDE SEQUENCE [LARGE SCALE GENOMIC DNA]</scope>
    <source>
        <strain evidence="2">cv. Menghai</strain>
        <tissue evidence="1">Leaf</tissue>
    </source>
</reference>
<sequence length="143" mass="15770">MCDSVVVVNPSTNVVLALRDSMFPLKTTFEVVLNLSGKEPRPGYLNTSYGLGYCSATDEYKVVRLLSDPLSDEAAATNCEVFVFDALAFWRPSAQQQPPECAIEEDNPALFLNGYCTFSAVKVRGHHLQHRRRDVWPSAAATG</sequence>
<gene>
    <name evidence="1" type="ORF">E2562_031195</name>
</gene>
<proteinExistence type="predicted"/>
<evidence type="ECO:0000313" key="1">
    <source>
        <dbReference type="EMBL" id="KAF0927264.1"/>
    </source>
</evidence>
<dbReference type="Proteomes" id="UP000479710">
    <property type="component" value="Unassembled WGS sequence"/>
</dbReference>
<organism evidence="1 2">
    <name type="scientific">Oryza meyeriana var. granulata</name>
    <dbReference type="NCBI Taxonomy" id="110450"/>
    <lineage>
        <taxon>Eukaryota</taxon>
        <taxon>Viridiplantae</taxon>
        <taxon>Streptophyta</taxon>
        <taxon>Embryophyta</taxon>
        <taxon>Tracheophyta</taxon>
        <taxon>Spermatophyta</taxon>
        <taxon>Magnoliopsida</taxon>
        <taxon>Liliopsida</taxon>
        <taxon>Poales</taxon>
        <taxon>Poaceae</taxon>
        <taxon>BOP clade</taxon>
        <taxon>Oryzoideae</taxon>
        <taxon>Oryzeae</taxon>
        <taxon>Oryzinae</taxon>
        <taxon>Oryza</taxon>
        <taxon>Oryza meyeriana</taxon>
    </lineage>
</organism>
<comment type="caution">
    <text evidence="1">The sequence shown here is derived from an EMBL/GenBank/DDBJ whole genome shotgun (WGS) entry which is preliminary data.</text>
</comment>
<dbReference type="EMBL" id="SPHZ02000003">
    <property type="protein sequence ID" value="KAF0927264.1"/>
    <property type="molecule type" value="Genomic_DNA"/>
</dbReference>